<reference evidence="5 6" key="1">
    <citation type="submission" date="2022-12" db="EMBL/GenBank/DDBJ databases">
        <title>Polyphasic characterization of Geotalea uranireducens NIT-SL11 newly isolated from a complex of sewage sludge and microbially reduced graphene oxide.</title>
        <authorList>
            <person name="Xie L."/>
            <person name="Yoshida N."/>
            <person name="Meng L."/>
        </authorList>
    </citation>
    <scope>NUCLEOTIDE SEQUENCE [LARGE SCALE GENOMIC DNA]</scope>
    <source>
        <strain evidence="5 6">NIT-SL11</strain>
    </source>
</reference>
<accession>A0ABM8EGP4</accession>
<dbReference type="InterPro" id="IPR058792">
    <property type="entry name" value="Beta-barrel_RND_2"/>
</dbReference>
<evidence type="ECO:0000259" key="4">
    <source>
        <dbReference type="Pfam" id="PF25967"/>
    </source>
</evidence>
<dbReference type="SUPFAM" id="SSF111369">
    <property type="entry name" value="HlyD-like secretion proteins"/>
    <property type="match status" value="1"/>
</dbReference>
<dbReference type="PANTHER" id="PTHR30469:SF38">
    <property type="entry name" value="HLYD FAMILY SECRETION PROTEIN"/>
    <property type="match status" value="1"/>
</dbReference>
<dbReference type="InterPro" id="IPR006143">
    <property type="entry name" value="RND_pump_MFP"/>
</dbReference>
<evidence type="ECO:0000256" key="2">
    <source>
        <dbReference type="SAM" id="SignalP"/>
    </source>
</evidence>
<feature type="domain" description="Multidrug resistance protein MdtA-like C-terminal permuted SH3" evidence="4">
    <location>
        <begin position="317"/>
        <end position="362"/>
    </location>
</feature>
<evidence type="ECO:0000313" key="5">
    <source>
        <dbReference type="EMBL" id="BDV41430.1"/>
    </source>
</evidence>
<comment type="similarity">
    <text evidence="1">Belongs to the membrane fusion protein (MFP) (TC 8.A.1) family.</text>
</comment>
<dbReference type="PANTHER" id="PTHR30469">
    <property type="entry name" value="MULTIDRUG RESISTANCE PROTEIN MDTA"/>
    <property type="match status" value="1"/>
</dbReference>
<gene>
    <name evidence="5" type="ORF">GURASL_03530</name>
</gene>
<evidence type="ECO:0000256" key="1">
    <source>
        <dbReference type="ARBA" id="ARBA00009477"/>
    </source>
</evidence>
<dbReference type="Proteomes" id="UP001317705">
    <property type="component" value="Chromosome"/>
</dbReference>
<dbReference type="Pfam" id="PF25954">
    <property type="entry name" value="Beta-barrel_RND_2"/>
    <property type="match status" value="1"/>
</dbReference>
<keyword evidence="6" id="KW-1185">Reference proteome</keyword>
<dbReference type="Gene3D" id="1.10.287.470">
    <property type="entry name" value="Helix hairpin bin"/>
    <property type="match status" value="1"/>
</dbReference>
<dbReference type="RefSeq" id="WP_282001415.1">
    <property type="nucleotide sequence ID" value="NZ_AP027151.1"/>
</dbReference>
<sequence>MNVRTMAANLLVLGALLSVTGCGGKQETTTAAGQPVVVSGVTVAPAVAATLPEGIEAVGTVKAKNSAVLAARLPATVTGVFVRDGEAVGKGKLLVTLEAGESSAQAASATAAAEEAARGLDEARARKRLADATYERYNNLFKEQAVTRQELDNRKADKEVADQGVQRAIARLAASRDAARAASVVAGYQRIVSPLAGTVTAKQVERGMTVFPGTPLLTVEGDGDFRLEVAVPESQIDRVKIGARLPVTIESAGLALDGRVAEVVPSADPGSRTFTVKVDVAGKGLKSGMFGRMVLPTGERSGIVVAKAAVVERGALTSVWVVDQQGTARMRLVKVGKMFGDRVEILSGLTAGERLVVGGADRVVEGARIR</sequence>
<evidence type="ECO:0000259" key="3">
    <source>
        <dbReference type="Pfam" id="PF25954"/>
    </source>
</evidence>
<name>A0ABM8EGP4_9BACT</name>
<feature type="chain" id="PRO_5046058684" evidence="2">
    <location>
        <begin position="25"/>
        <end position="370"/>
    </location>
</feature>
<dbReference type="Gene3D" id="2.40.30.170">
    <property type="match status" value="1"/>
</dbReference>
<protein>
    <submittedName>
        <fullName evidence="5">RND transporter</fullName>
    </submittedName>
</protein>
<dbReference type="Pfam" id="PF25967">
    <property type="entry name" value="RND-MFP_C"/>
    <property type="match status" value="1"/>
</dbReference>
<dbReference type="EMBL" id="AP027151">
    <property type="protein sequence ID" value="BDV41430.1"/>
    <property type="molecule type" value="Genomic_DNA"/>
</dbReference>
<dbReference type="PROSITE" id="PS51257">
    <property type="entry name" value="PROKAR_LIPOPROTEIN"/>
    <property type="match status" value="1"/>
</dbReference>
<keyword evidence="2" id="KW-0732">Signal</keyword>
<dbReference type="InterPro" id="IPR058627">
    <property type="entry name" value="MdtA-like_C"/>
</dbReference>
<evidence type="ECO:0000313" key="6">
    <source>
        <dbReference type="Proteomes" id="UP001317705"/>
    </source>
</evidence>
<organism evidence="5 6">
    <name type="scientific">Geotalea uraniireducens</name>
    <dbReference type="NCBI Taxonomy" id="351604"/>
    <lineage>
        <taxon>Bacteria</taxon>
        <taxon>Pseudomonadati</taxon>
        <taxon>Thermodesulfobacteriota</taxon>
        <taxon>Desulfuromonadia</taxon>
        <taxon>Geobacterales</taxon>
        <taxon>Geobacteraceae</taxon>
        <taxon>Geotalea</taxon>
    </lineage>
</organism>
<proteinExistence type="inferred from homology"/>
<dbReference type="NCBIfam" id="TIGR01730">
    <property type="entry name" value="RND_mfp"/>
    <property type="match status" value="1"/>
</dbReference>
<feature type="domain" description="CusB-like beta-barrel" evidence="3">
    <location>
        <begin position="227"/>
        <end position="295"/>
    </location>
</feature>
<dbReference type="Gene3D" id="2.40.50.100">
    <property type="match status" value="1"/>
</dbReference>
<dbReference type="Gene3D" id="2.40.420.20">
    <property type="match status" value="1"/>
</dbReference>
<feature type="signal peptide" evidence="2">
    <location>
        <begin position="1"/>
        <end position="24"/>
    </location>
</feature>